<proteinExistence type="predicted"/>
<evidence type="ECO:0000313" key="2">
    <source>
        <dbReference type="Proteomes" id="UP000237347"/>
    </source>
</evidence>
<protein>
    <submittedName>
        <fullName evidence="1">Molybdenum cofactor sulfurase</fullName>
    </submittedName>
</protein>
<keyword evidence="2" id="KW-1185">Reference proteome</keyword>
<organism evidence="1 2">
    <name type="scientific">Quercus suber</name>
    <name type="common">Cork oak</name>
    <dbReference type="NCBI Taxonomy" id="58331"/>
    <lineage>
        <taxon>Eukaryota</taxon>
        <taxon>Viridiplantae</taxon>
        <taxon>Streptophyta</taxon>
        <taxon>Embryophyta</taxon>
        <taxon>Tracheophyta</taxon>
        <taxon>Spermatophyta</taxon>
        <taxon>Magnoliopsida</taxon>
        <taxon>eudicotyledons</taxon>
        <taxon>Gunneridae</taxon>
        <taxon>Pentapetalae</taxon>
        <taxon>rosids</taxon>
        <taxon>fabids</taxon>
        <taxon>Fagales</taxon>
        <taxon>Fagaceae</taxon>
        <taxon>Quercus</taxon>
    </lineage>
</organism>
<gene>
    <name evidence="1" type="primary">FLACCA_0</name>
    <name evidence="1" type="ORF">CFP56_008218</name>
</gene>
<evidence type="ECO:0000313" key="1">
    <source>
        <dbReference type="EMBL" id="KAK7846168.1"/>
    </source>
</evidence>
<comment type="caution">
    <text evidence="1">The sequence shown here is derived from an EMBL/GenBank/DDBJ whole genome shotgun (WGS) entry which is preliminary data.</text>
</comment>
<name>A0AAW0L3A3_QUESU</name>
<dbReference type="EMBL" id="PKMF04000159">
    <property type="protein sequence ID" value="KAK7846168.1"/>
    <property type="molecule type" value="Genomic_DNA"/>
</dbReference>
<dbReference type="Proteomes" id="UP000237347">
    <property type="component" value="Unassembled WGS sequence"/>
</dbReference>
<dbReference type="AlphaFoldDB" id="A0AAW0L3A3"/>
<reference evidence="1 2" key="1">
    <citation type="journal article" date="2018" name="Sci. Data">
        <title>The draft genome sequence of cork oak.</title>
        <authorList>
            <person name="Ramos A.M."/>
            <person name="Usie A."/>
            <person name="Barbosa P."/>
            <person name="Barros P.M."/>
            <person name="Capote T."/>
            <person name="Chaves I."/>
            <person name="Simoes F."/>
            <person name="Abreu I."/>
            <person name="Carrasquinho I."/>
            <person name="Faro C."/>
            <person name="Guimaraes J.B."/>
            <person name="Mendonca D."/>
            <person name="Nobrega F."/>
            <person name="Rodrigues L."/>
            <person name="Saibo N.J.M."/>
            <person name="Varela M.C."/>
            <person name="Egas C."/>
            <person name="Matos J."/>
            <person name="Miguel C.M."/>
            <person name="Oliveira M.M."/>
            <person name="Ricardo C.P."/>
            <person name="Goncalves S."/>
        </authorList>
    </citation>
    <scope>NUCLEOTIDE SEQUENCE [LARGE SCALE GENOMIC DNA]</scope>
    <source>
        <strain evidence="2">cv. HL8</strain>
    </source>
</reference>
<sequence>MDPEKAEFLKEFGADYGYPTGPKSIDQIRATEFKRLDVHLISFVLASVSVSTSVSAIWSNGGISSTSIGVFADRMTHILSTYLMNPTRIRVGRSESQLPFKDVLKM</sequence>
<accession>A0AAW0L3A3</accession>